<proteinExistence type="predicted"/>
<feature type="chain" id="PRO_5027558701" evidence="1">
    <location>
        <begin position="35"/>
        <end position="138"/>
    </location>
</feature>
<dbReference type="AlphaFoldDB" id="A0A7D5YB91"/>
<gene>
    <name evidence="2" type="ORF">HZU44_21130</name>
</gene>
<evidence type="ECO:0000313" key="2">
    <source>
        <dbReference type="EMBL" id="QLJ97317.1"/>
    </source>
</evidence>
<protein>
    <submittedName>
        <fullName evidence="2">Uncharacterized protein</fullName>
    </submittedName>
</protein>
<feature type="signal peptide" evidence="1">
    <location>
        <begin position="1"/>
        <end position="34"/>
    </location>
</feature>
<organism evidence="2">
    <name type="scientific">Micromonospora carbonacea</name>
    <dbReference type="NCBI Taxonomy" id="47853"/>
    <lineage>
        <taxon>Bacteria</taxon>
        <taxon>Bacillati</taxon>
        <taxon>Actinomycetota</taxon>
        <taxon>Actinomycetes</taxon>
        <taxon>Micromonosporales</taxon>
        <taxon>Micromonosporaceae</taxon>
        <taxon>Micromonospora</taxon>
    </lineage>
</organism>
<name>A0A7D5YB91_9ACTN</name>
<dbReference type="EMBL" id="CP058905">
    <property type="protein sequence ID" value="QLJ97317.1"/>
    <property type="molecule type" value="Genomic_DNA"/>
</dbReference>
<sequence length="138" mass="14595">MSTRRISGRTLGMVGMAAIGTALSLTVAATPAQASTNIGWLYTQNAAGKAFFDADVAGWEGAEEIKACDIKTDDAAVFAYLSDENDRMVASVRDTYNDGGCTSTAYNMITDEKRVKLTVCIDDGTSVLKSCSSAWGRS</sequence>
<reference evidence="2" key="1">
    <citation type="submission" date="2020-08" db="EMBL/GenBank/DDBJ databases">
        <title>A bifunctional nitrone conjugated secondary metabolite targeting the ribosome.</title>
        <authorList>
            <person name="Limbrick E.M."/>
            <person name="Graf M."/>
            <person name="Derewacz D.K."/>
            <person name="Nguyen F."/>
            <person name="Spraggins J.M."/>
            <person name="Wieland M."/>
            <person name="Ynigez-Gutierrez A.E."/>
            <person name="Reisman B.J."/>
            <person name="Zinshteyn B."/>
            <person name="McCulloch K."/>
            <person name="Iverson T.M."/>
            <person name="Green R."/>
            <person name="Wilson D.N."/>
            <person name="Bachmann B.O."/>
        </authorList>
    </citation>
    <scope>NUCLEOTIDE SEQUENCE</scope>
    <source>
        <strain evidence="2">Africana</strain>
    </source>
</reference>
<accession>A0A7D5YB91</accession>
<keyword evidence="1" id="KW-0732">Signal</keyword>
<evidence type="ECO:0000256" key="1">
    <source>
        <dbReference type="SAM" id="SignalP"/>
    </source>
</evidence>